<reference evidence="8 9" key="2">
    <citation type="submission" date="2019-01" db="EMBL/GenBank/DDBJ databases">
        <title>The decoding of complex shrimp genome reveals the adaptation for benthos swimmer, frequently molting mechanism and breeding impact on genome.</title>
        <authorList>
            <person name="Sun Y."/>
            <person name="Gao Y."/>
            <person name="Yu Y."/>
        </authorList>
    </citation>
    <scope>NUCLEOTIDE SEQUENCE [LARGE SCALE GENOMIC DNA]</scope>
    <source>
        <tissue evidence="8">Muscle</tissue>
    </source>
</reference>
<keyword evidence="3" id="KW-0328">Glycosyltransferase</keyword>
<dbReference type="PANTHER" id="PTHR10515:SF0">
    <property type="entry name" value="THYMIDINE PHOSPHORYLASE"/>
    <property type="match status" value="1"/>
</dbReference>
<dbReference type="InterPro" id="IPR018090">
    <property type="entry name" value="Pyrmidine_PPas_bac/euk"/>
</dbReference>
<dbReference type="Pfam" id="PF07831">
    <property type="entry name" value="PYNP_C"/>
    <property type="match status" value="1"/>
</dbReference>
<keyword evidence="9" id="KW-1185">Reference proteome</keyword>
<feature type="compositionally biased region" description="Polar residues" evidence="5">
    <location>
        <begin position="378"/>
        <end position="396"/>
    </location>
</feature>
<dbReference type="InterPro" id="IPR036320">
    <property type="entry name" value="Glycosyl_Trfase_fam3_N_dom_sf"/>
</dbReference>
<name>A0A3R7P724_PENVA</name>
<dbReference type="PANTHER" id="PTHR10515">
    <property type="entry name" value="THYMIDINE PHOSPHORYLASE"/>
    <property type="match status" value="1"/>
</dbReference>
<evidence type="ECO:0000256" key="6">
    <source>
        <dbReference type="SAM" id="SignalP"/>
    </source>
</evidence>
<feature type="signal peptide" evidence="6">
    <location>
        <begin position="1"/>
        <end position="17"/>
    </location>
</feature>
<dbReference type="GO" id="GO:0004645">
    <property type="term" value="F:1,4-alpha-oligoglucan phosphorylase activity"/>
    <property type="evidence" value="ECO:0007669"/>
    <property type="project" value="InterPro"/>
</dbReference>
<feature type="region of interest" description="Disordered" evidence="5">
    <location>
        <begin position="74"/>
        <end position="96"/>
    </location>
</feature>
<dbReference type="GO" id="GO:0006213">
    <property type="term" value="P:pyrimidine nucleoside metabolic process"/>
    <property type="evidence" value="ECO:0007669"/>
    <property type="project" value="InterPro"/>
</dbReference>
<comment type="subunit">
    <text evidence="2">Homodimer.</text>
</comment>
<evidence type="ECO:0000313" key="9">
    <source>
        <dbReference type="Proteomes" id="UP000283509"/>
    </source>
</evidence>
<dbReference type="GO" id="GO:0006206">
    <property type="term" value="P:pyrimidine nucleobase metabolic process"/>
    <property type="evidence" value="ECO:0007669"/>
    <property type="project" value="InterPro"/>
</dbReference>
<dbReference type="InterPro" id="IPR036566">
    <property type="entry name" value="PYNP-like_C_sf"/>
</dbReference>
<dbReference type="Gene3D" id="3.90.1170.30">
    <property type="entry name" value="Pyrimidine nucleoside phosphorylase-like, C-terminal domain"/>
    <property type="match status" value="1"/>
</dbReference>
<evidence type="ECO:0000256" key="4">
    <source>
        <dbReference type="ARBA" id="ARBA00022679"/>
    </source>
</evidence>
<feature type="domain" description="Pyrimidine nucleoside phosphorylase C-terminal" evidence="7">
    <location>
        <begin position="750"/>
        <end position="823"/>
    </location>
</feature>
<feature type="region of interest" description="Disordered" evidence="5">
    <location>
        <begin position="371"/>
        <end position="398"/>
    </location>
</feature>
<organism evidence="8 9">
    <name type="scientific">Penaeus vannamei</name>
    <name type="common">Whiteleg shrimp</name>
    <name type="synonym">Litopenaeus vannamei</name>
    <dbReference type="NCBI Taxonomy" id="6689"/>
    <lineage>
        <taxon>Eukaryota</taxon>
        <taxon>Metazoa</taxon>
        <taxon>Ecdysozoa</taxon>
        <taxon>Arthropoda</taxon>
        <taxon>Crustacea</taxon>
        <taxon>Multicrustacea</taxon>
        <taxon>Malacostraca</taxon>
        <taxon>Eumalacostraca</taxon>
        <taxon>Eucarida</taxon>
        <taxon>Decapoda</taxon>
        <taxon>Dendrobranchiata</taxon>
        <taxon>Penaeoidea</taxon>
        <taxon>Penaeidae</taxon>
        <taxon>Penaeus</taxon>
    </lineage>
</organism>
<dbReference type="OrthoDB" id="445007at2759"/>
<dbReference type="Gene3D" id="1.20.970.10">
    <property type="entry name" value="Transferase, Pyrimidine Nucleoside Phosphorylase, Chain C"/>
    <property type="match status" value="1"/>
</dbReference>
<dbReference type="STRING" id="6689.A0A3R7P724"/>
<keyword evidence="4" id="KW-0808">Transferase</keyword>
<dbReference type="InterPro" id="IPR000312">
    <property type="entry name" value="Glycosyl_Trfase_fam3"/>
</dbReference>
<dbReference type="SUPFAM" id="SSF54680">
    <property type="entry name" value="Pyrimidine nucleoside phosphorylase C-terminal domain"/>
    <property type="match status" value="1"/>
</dbReference>
<evidence type="ECO:0000256" key="3">
    <source>
        <dbReference type="ARBA" id="ARBA00022676"/>
    </source>
</evidence>
<dbReference type="EMBL" id="QCYY01003558">
    <property type="protein sequence ID" value="ROT62745.1"/>
    <property type="molecule type" value="Genomic_DNA"/>
</dbReference>
<evidence type="ECO:0000256" key="5">
    <source>
        <dbReference type="SAM" id="MobiDB-lite"/>
    </source>
</evidence>
<dbReference type="PROSITE" id="PS00647">
    <property type="entry name" value="THYMID_PHOSPHORYLASE"/>
    <property type="match status" value="1"/>
</dbReference>
<dbReference type="SUPFAM" id="SSF52418">
    <property type="entry name" value="Nucleoside phosphorylase/phosphoribosyltransferase catalytic domain"/>
    <property type="match status" value="1"/>
</dbReference>
<reference evidence="8 9" key="1">
    <citation type="submission" date="2018-04" db="EMBL/GenBank/DDBJ databases">
        <authorList>
            <person name="Zhang X."/>
            <person name="Yuan J."/>
            <person name="Li F."/>
            <person name="Xiang J."/>
        </authorList>
    </citation>
    <scope>NUCLEOTIDE SEQUENCE [LARGE SCALE GENOMIC DNA]</scope>
    <source>
        <tissue evidence="8">Muscle</tissue>
    </source>
</reference>
<comment type="similarity">
    <text evidence="1">Belongs to the thymidine/pyrimidine-nucleoside phosphorylase family.</text>
</comment>
<dbReference type="FunFam" id="3.40.1030.10:FF:000003">
    <property type="entry name" value="Pyrimidine-nucleoside phosphorylase"/>
    <property type="match status" value="1"/>
</dbReference>
<gene>
    <name evidence="8" type="ORF">C7M84_019389</name>
</gene>
<feature type="chain" id="PRO_5018681673" evidence="6">
    <location>
        <begin position="18"/>
        <end position="839"/>
    </location>
</feature>
<dbReference type="SUPFAM" id="SSF47648">
    <property type="entry name" value="Nucleoside phosphorylase/phosphoribosyltransferase N-terminal domain"/>
    <property type="match status" value="1"/>
</dbReference>
<dbReference type="SMART" id="SM00941">
    <property type="entry name" value="PYNP_C"/>
    <property type="match status" value="1"/>
</dbReference>
<evidence type="ECO:0000313" key="8">
    <source>
        <dbReference type="EMBL" id="ROT62745.1"/>
    </source>
</evidence>
<dbReference type="NCBIfam" id="NF004490">
    <property type="entry name" value="PRK05820.1"/>
    <property type="match status" value="1"/>
</dbReference>
<dbReference type="Pfam" id="PF00591">
    <property type="entry name" value="Glycos_transf_3"/>
    <property type="match status" value="1"/>
</dbReference>
<evidence type="ECO:0000259" key="7">
    <source>
        <dbReference type="SMART" id="SM00941"/>
    </source>
</evidence>
<dbReference type="InterPro" id="IPR017872">
    <property type="entry name" value="Pyrmidine_PPase_CS"/>
</dbReference>
<evidence type="ECO:0000256" key="2">
    <source>
        <dbReference type="ARBA" id="ARBA00011738"/>
    </source>
</evidence>
<dbReference type="NCBIfam" id="TIGR02644">
    <property type="entry name" value="Y_phosphoryl"/>
    <property type="match status" value="1"/>
</dbReference>
<dbReference type="InterPro" id="IPR035902">
    <property type="entry name" value="Nuc_phospho_transferase"/>
</dbReference>
<keyword evidence="6" id="KW-0732">Signal</keyword>
<dbReference type="Proteomes" id="UP000283509">
    <property type="component" value="Unassembled WGS sequence"/>
</dbReference>
<sequence length="839" mass="88322">MVVSLAFLFLLFKLHLPLTPLACNAPPLPLASPCPHGPPPPARIALLPWDPPIALPPMGPPPPPRIALPRRIALASHSPPPPRSHRPGLPWDPTRRSNRYPPMGVTSCIPRSRCAFVFVGLRVASCHVSLGDLTASCHVSLGDLTASCHVSLGDLTASCHVTRRPHSLLSRDFSATSQPLVTSATSQPLSRESRHLTASCHVSLDLTASCHVTLGDLTASCHVSLGDLTASCHVTLGDLTASCHVTLGDLTASCHGDLTACFPRDTSQPLVKSPHTSCHVSLGDLTASCHVTATSQPCHLGDLTALSSWRPHSLLSRESRRPHRSLTLGDLTASCHVSLGDLTASRARRPHSLLSPSCHVTLATSQLLSRESRPHSLLSRSPTSQPLVTSLATSQPCRPHSGDLTASCLYLHRNRNARETASFPRPLMRGLSLPSLAGALLMAINLQDMTDPETIALTKGMRDSGSVFSWPKDWRVVDKHSTGGVGDKVSLALAPALAACGFKVPMISGRGLEHTGGTLDKLESIPGFKVSLTEAEMKKALEEVGCCIVGQTADIVPADRRMYAARDVTSTVKSVPLIVSSIVSKKAAETVSGLVLDVKFGGGAFMKTQEEAGALAKKMVDVANGVGMATTALLTTMDVPLGRAIGNALEVREAIECLRGNGPEDLEELVTHLGGELLLGAKAASTLEEARQKLAKTLRDGSARTAFCNMIQKQGVTKGVAEALCGSAPDYSHLPSSAHVTAVKAASSGVLVGMDAMAMAKISLALGAGRNKVGDPINYSVGIMLVKVVGESVKEGETWAELHHDSPLPPSLLERMQGAATIKASGEARKPSRVAARVV</sequence>
<dbReference type="AlphaFoldDB" id="A0A3R7P724"/>
<dbReference type="GO" id="GO:0016154">
    <property type="term" value="F:pyrimidine-nucleoside phosphorylase activity"/>
    <property type="evidence" value="ECO:0007669"/>
    <property type="project" value="InterPro"/>
</dbReference>
<protein>
    <submittedName>
        <fullName evidence="8">Spermatogonial stem-cell renewal factor</fullName>
    </submittedName>
</protein>
<dbReference type="InterPro" id="IPR013102">
    <property type="entry name" value="PYNP_C"/>
</dbReference>
<evidence type="ECO:0000256" key="1">
    <source>
        <dbReference type="ARBA" id="ARBA00006915"/>
    </source>
</evidence>
<accession>A0A3R7P724</accession>
<comment type="caution">
    <text evidence="8">The sequence shown here is derived from an EMBL/GenBank/DDBJ whole genome shotgun (WGS) entry which is preliminary data.</text>
</comment>
<dbReference type="InterPro" id="IPR000053">
    <property type="entry name" value="Thymidine/pyrmidine_PPase"/>
</dbReference>
<proteinExistence type="inferred from homology"/>
<dbReference type="GO" id="GO:0005829">
    <property type="term" value="C:cytosol"/>
    <property type="evidence" value="ECO:0007669"/>
    <property type="project" value="TreeGrafter"/>
</dbReference>
<dbReference type="Gene3D" id="3.40.1030.10">
    <property type="entry name" value="Nucleoside phosphorylase/phosphoribosyltransferase catalytic domain"/>
    <property type="match status" value="1"/>
</dbReference>